<dbReference type="EMBL" id="BATA01000018">
    <property type="protein sequence ID" value="GAD52277.1"/>
    <property type="molecule type" value="Genomic_DNA"/>
</dbReference>
<reference evidence="2 3" key="1">
    <citation type="submission" date="2013-09" db="EMBL/GenBank/DDBJ databases">
        <title>Whole genome sequencing of Halarchaeum acidiphilum strain MH1-52-1.</title>
        <authorList>
            <person name="Shimane Y."/>
            <person name="Minegishi H."/>
            <person name="Nishi S."/>
            <person name="Echigo A."/>
            <person name="Shuto A."/>
            <person name="Konishi M."/>
            <person name="Ito T."/>
            <person name="Ohkuma M."/>
            <person name="Ohta Y."/>
            <person name="Nagano Y."/>
            <person name="Tsubouchi T."/>
            <person name="Mori K."/>
            <person name="Usui K."/>
            <person name="Kamekura M."/>
            <person name="Usami R."/>
            <person name="Takaki Y."/>
            <person name="Hatada Y."/>
        </authorList>
    </citation>
    <scope>NUCLEOTIDE SEQUENCE [LARGE SCALE GENOMIC DNA]</scope>
    <source>
        <strain evidence="2 3">JCM 16109</strain>
    </source>
</reference>
<protein>
    <submittedName>
        <fullName evidence="2">Uncharacterized protein</fullName>
    </submittedName>
</protein>
<proteinExistence type="predicted"/>
<evidence type="ECO:0000256" key="1">
    <source>
        <dbReference type="SAM" id="Phobius"/>
    </source>
</evidence>
<gene>
    <name evidence="2" type="ORF">MBEHAL_1037</name>
</gene>
<dbReference type="AlphaFoldDB" id="U2YU62"/>
<evidence type="ECO:0000313" key="2">
    <source>
        <dbReference type="EMBL" id="GAD52277.1"/>
    </source>
</evidence>
<evidence type="ECO:0000313" key="3">
    <source>
        <dbReference type="Proteomes" id="UP000016986"/>
    </source>
</evidence>
<dbReference type="Pfam" id="PF24379">
    <property type="entry name" value="DUF7535"/>
    <property type="match status" value="1"/>
</dbReference>
<dbReference type="Proteomes" id="UP000016986">
    <property type="component" value="Unassembled WGS sequence"/>
</dbReference>
<keyword evidence="1" id="KW-0472">Membrane</keyword>
<feature type="transmembrane region" description="Helical" evidence="1">
    <location>
        <begin position="37"/>
        <end position="60"/>
    </location>
</feature>
<dbReference type="RefSeq" id="WP_020222114.1">
    <property type="nucleotide sequence ID" value="NZ_BANO01000156.1"/>
</dbReference>
<keyword evidence="1" id="KW-0812">Transmembrane</keyword>
<name>U2YU62_9EURY</name>
<keyword evidence="3" id="KW-1185">Reference proteome</keyword>
<comment type="caution">
    <text evidence="2">The sequence shown here is derived from an EMBL/GenBank/DDBJ whole genome shotgun (WGS) entry which is preliminary data.</text>
</comment>
<keyword evidence="1" id="KW-1133">Transmembrane helix</keyword>
<sequence length="78" mass="8970">MTTQAPRNIREKLKRTLSPNVEEGGLVGRQEMDFFGLLYLVVILVLVIPLIPFLVVAHVLNSMVRSFYDPFRRPRDGE</sequence>
<organism evidence="2 3">
    <name type="scientific">Halarchaeum acidiphilum MH1-52-1</name>
    <dbReference type="NCBI Taxonomy" id="1261545"/>
    <lineage>
        <taxon>Archaea</taxon>
        <taxon>Methanobacteriati</taxon>
        <taxon>Methanobacteriota</taxon>
        <taxon>Stenosarchaea group</taxon>
        <taxon>Halobacteria</taxon>
        <taxon>Halobacteriales</taxon>
        <taxon>Halobacteriaceae</taxon>
    </lineage>
</organism>
<dbReference type="OrthoDB" id="266610at2157"/>
<dbReference type="InterPro" id="IPR055957">
    <property type="entry name" value="DUF7535"/>
</dbReference>
<accession>U2YU62</accession>